<comment type="similarity">
    <text evidence="5">Belongs to the TRIM/RBCC family.</text>
</comment>
<evidence type="ECO:0000256" key="20">
    <source>
        <dbReference type="ARBA" id="ARBA00023054"/>
    </source>
</evidence>
<organism evidence="31 32">
    <name type="scientific">Saguinus oedipus</name>
    <name type="common">Cotton-top tamarin</name>
    <name type="synonym">Oedipomidas oedipus</name>
    <dbReference type="NCBI Taxonomy" id="9490"/>
    <lineage>
        <taxon>Eukaryota</taxon>
        <taxon>Metazoa</taxon>
        <taxon>Chordata</taxon>
        <taxon>Craniata</taxon>
        <taxon>Vertebrata</taxon>
        <taxon>Euteleostomi</taxon>
        <taxon>Mammalia</taxon>
        <taxon>Eutheria</taxon>
        <taxon>Euarchontoglires</taxon>
        <taxon>Primates</taxon>
        <taxon>Haplorrhini</taxon>
        <taxon>Platyrrhini</taxon>
        <taxon>Cebidae</taxon>
        <taxon>Callitrichinae</taxon>
        <taxon>Saguinus</taxon>
    </lineage>
</organism>
<evidence type="ECO:0000256" key="17">
    <source>
        <dbReference type="ARBA" id="ARBA00022859"/>
    </source>
</evidence>
<dbReference type="PROSITE" id="PS50119">
    <property type="entry name" value="ZF_BBOX"/>
    <property type="match status" value="1"/>
</dbReference>
<dbReference type="EMBL" id="JASSZA010000002">
    <property type="protein sequence ID" value="KAK2117311.1"/>
    <property type="molecule type" value="Genomic_DNA"/>
</dbReference>
<feature type="domain" description="B30.2/SPRY" evidence="30">
    <location>
        <begin position="453"/>
        <end position="652"/>
    </location>
</feature>
<keyword evidence="18" id="KW-0007">Acetylation</keyword>
<dbReference type="SMART" id="SM00449">
    <property type="entry name" value="SPRY"/>
    <property type="match status" value="1"/>
</dbReference>
<comment type="catalytic activity">
    <reaction evidence="1">
        <text>S-ubiquitinyl-[E2 ubiquitin-conjugating enzyme]-L-cysteine + [acceptor protein]-L-lysine = [E2 ubiquitin-conjugating enzyme]-L-cysteine + N(6)-ubiquitinyl-[acceptor protein]-L-lysine.</text>
        <dbReference type="EC" id="2.3.2.27"/>
    </reaction>
</comment>
<dbReference type="Pfam" id="PF13765">
    <property type="entry name" value="PRY"/>
    <property type="match status" value="1"/>
</dbReference>
<keyword evidence="21" id="KW-0051">Antiviral defense</keyword>
<evidence type="ECO:0000313" key="31">
    <source>
        <dbReference type="EMBL" id="KAK2117311.1"/>
    </source>
</evidence>
<evidence type="ECO:0000256" key="2">
    <source>
        <dbReference type="ARBA" id="ARBA00004123"/>
    </source>
</evidence>
<feature type="region of interest" description="Disordered" evidence="27">
    <location>
        <begin position="645"/>
        <end position="664"/>
    </location>
</feature>
<keyword evidence="19" id="KW-0072">Autophagy</keyword>
<keyword evidence="16" id="KW-0832">Ubl conjugation</keyword>
<keyword evidence="11" id="KW-0808">Transferase</keyword>
<dbReference type="CDD" id="cd19787">
    <property type="entry name" value="Bbox2_TRIM50-like"/>
    <property type="match status" value="1"/>
</dbReference>
<dbReference type="Gene3D" id="2.60.120.920">
    <property type="match status" value="1"/>
</dbReference>
<evidence type="ECO:0000256" key="15">
    <source>
        <dbReference type="ARBA" id="ARBA00022833"/>
    </source>
</evidence>
<evidence type="ECO:0000259" key="29">
    <source>
        <dbReference type="PROSITE" id="PS50119"/>
    </source>
</evidence>
<dbReference type="InterPro" id="IPR001870">
    <property type="entry name" value="B30.2/SPRY"/>
</dbReference>
<dbReference type="PROSITE" id="PS50188">
    <property type="entry name" value="B302_SPRY"/>
    <property type="match status" value="1"/>
</dbReference>
<dbReference type="InterPro" id="IPR013320">
    <property type="entry name" value="ConA-like_dom_sf"/>
</dbReference>
<evidence type="ECO:0000256" key="6">
    <source>
        <dbReference type="ARBA" id="ARBA00011109"/>
    </source>
</evidence>
<dbReference type="PROSITE" id="PS00518">
    <property type="entry name" value="ZF_RING_1"/>
    <property type="match status" value="1"/>
</dbReference>
<evidence type="ECO:0000256" key="12">
    <source>
        <dbReference type="ARBA" id="ARBA00022723"/>
    </source>
</evidence>
<evidence type="ECO:0000256" key="5">
    <source>
        <dbReference type="ARBA" id="ARBA00008518"/>
    </source>
</evidence>
<evidence type="ECO:0000256" key="27">
    <source>
        <dbReference type="SAM" id="MobiDB-lite"/>
    </source>
</evidence>
<dbReference type="InterPro" id="IPR003879">
    <property type="entry name" value="Butyrophylin_SPRY"/>
</dbReference>
<dbReference type="Proteomes" id="UP001266305">
    <property type="component" value="Unassembled WGS sequence"/>
</dbReference>
<keyword evidence="9" id="KW-0963">Cytoplasm</keyword>
<evidence type="ECO:0000259" key="30">
    <source>
        <dbReference type="PROSITE" id="PS50188"/>
    </source>
</evidence>
<evidence type="ECO:0000256" key="23">
    <source>
        <dbReference type="ARBA" id="ARBA00032496"/>
    </source>
</evidence>
<dbReference type="InterPro" id="IPR003877">
    <property type="entry name" value="SPRY_dom"/>
</dbReference>
<feature type="compositionally biased region" description="Pro residues" evidence="27">
    <location>
        <begin position="646"/>
        <end position="664"/>
    </location>
</feature>
<evidence type="ECO:0000256" key="19">
    <source>
        <dbReference type="ARBA" id="ARBA00023006"/>
    </source>
</evidence>
<dbReference type="InterPro" id="IPR006574">
    <property type="entry name" value="PRY"/>
</dbReference>
<feature type="coiled-coil region" evidence="26">
    <location>
        <begin position="270"/>
        <end position="300"/>
    </location>
</feature>
<proteinExistence type="inferred from homology"/>
<sequence length="664" mass="73561">MAWQVSLPELEDRLQCPICLEVFKEPLMLQCGHSYCKSCLASLSCHLDAELRCPVCRQAVDGSSSPPNVSLALVIEALRLPGDPEPKVCMHHRNPLSLFCEKDQELICGLCGLLGSHQHHPVTPVSTVYSRRKDPAILDFPPARSGAFIPQRLSGSLTQVPGIEAARTQEHWLSVACRQSEGQSIVGGSHVREMALRTEELAALISELKQEQKKVDELIAKLVNNRTRIVNESDVFSWVIRREFQELHHLVDEEKARCLEGIGGHTRGLVASLDMQLEQAQGARERLAQAECVLEQFGNEEHQEFIRKFHSMASRAELQQARPLEGAFSPISFKPGLHQADIKLTVWKRLFRKVLPASTSLAKAPLSSELTCVKATVVQVFLGTRHPSLAFSLVMQSGTPVLQQRAGRKTASSTGTHTLKQLSSGCAAQGLGELVDGRRHFQPLTEDACLCCSLTEWDYCTKRARPLLTGEPLKLDPATAHPLLELSKGNTVVQCGLLAQRRASQPERFDYSTCVLASRGFSCGRHYWEVVVGSKSDWRLGVIKGTASRKGKLNRSPEHGVWLIGLKEGRVYEAFACARVPLPVLGHPHRIGVYLHYERGELTFFDADRADDLRPLYTFQADFQGKLYPILDTCWHERGSNSLPMVLPPPSGPGHPSPGQPTKL</sequence>
<feature type="domain" description="B box-type" evidence="29">
    <location>
        <begin position="84"/>
        <end position="125"/>
    </location>
</feature>
<dbReference type="SMART" id="SM00589">
    <property type="entry name" value="PRY"/>
    <property type="match status" value="1"/>
</dbReference>
<dbReference type="InterPro" id="IPR017907">
    <property type="entry name" value="Znf_RING_CS"/>
</dbReference>
<accession>A0ABQ9W6Q4</accession>
<dbReference type="InterPro" id="IPR001841">
    <property type="entry name" value="Znf_RING"/>
</dbReference>
<comment type="pathway">
    <text evidence="4">Protein modification; protein ubiquitination.</text>
</comment>
<dbReference type="InterPro" id="IPR050143">
    <property type="entry name" value="TRIM/RBCC"/>
</dbReference>
<dbReference type="EC" id="2.3.2.27" evidence="7"/>
<dbReference type="Gene3D" id="3.30.40.10">
    <property type="entry name" value="Zinc/RING finger domain, C3HC4 (zinc finger)"/>
    <property type="match status" value="1"/>
</dbReference>
<evidence type="ECO:0000256" key="16">
    <source>
        <dbReference type="ARBA" id="ARBA00022843"/>
    </source>
</evidence>
<evidence type="ECO:0000256" key="26">
    <source>
        <dbReference type="SAM" id="Coils"/>
    </source>
</evidence>
<dbReference type="SUPFAM" id="SSF49899">
    <property type="entry name" value="Concanavalin A-like lectins/glucanases"/>
    <property type="match status" value="1"/>
</dbReference>
<dbReference type="SUPFAM" id="SSF57850">
    <property type="entry name" value="RING/U-box"/>
    <property type="match status" value="1"/>
</dbReference>
<dbReference type="Pfam" id="PF00643">
    <property type="entry name" value="zf-B_box"/>
    <property type="match status" value="1"/>
</dbReference>
<evidence type="ECO:0000256" key="25">
    <source>
        <dbReference type="PROSITE-ProRule" id="PRU00024"/>
    </source>
</evidence>
<comment type="subcellular location">
    <subcellularLocation>
        <location evidence="3">Cytoplasm</location>
    </subcellularLocation>
    <subcellularLocation>
        <location evidence="2">Nucleus</location>
    </subcellularLocation>
</comment>
<evidence type="ECO:0000256" key="14">
    <source>
        <dbReference type="ARBA" id="ARBA00022786"/>
    </source>
</evidence>
<evidence type="ECO:0000256" key="9">
    <source>
        <dbReference type="ARBA" id="ARBA00022490"/>
    </source>
</evidence>
<dbReference type="PANTHER" id="PTHR24103">
    <property type="entry name" value="E3 UBIQUITIN-PROTEIN LIGASE TRIM"/>
    <property type="match status" value="1"/>
</dbReference>
<name>A0ABQ9W6Q4_SAGOE</name>
<keyword evidence="22" id="KW-0539">Nucleus</keyword>
<evidence type="ECO:0000256" key="24">
    <source>
        <dbReference type="ARBA" id="ARBA00033283"/>
    </source>
</evidence>
<reference evidence="31 32" key="1">
    <citation type="submission" date="2023-05" db="EMBL/GenBank/DDBJ databases">
        <title>B98-5 Cell Line De Novo Hybrid Assembly: An Optical Mapping Approach.</title>
        <authorList>
            <person name="Kananen K."/>
            <person name="Auerbach J.A."/>
            <person name="Kautto E."/>
            <person name="Blachly J.S."/>
        </authorList>
    </citation>
    <scope>NUCLEOTIDE SEQUENCE [LARGE SCALE GENOMIC DNA]</scope>
    <source>
        <strain evidence="31">B95-8</strain>
        <tissue evidence="31">Cell line</tissue>
    </source>
</reference>
<dbReference type="SUPFAM" id="SSF57845">
    <property type="entry name" value="B-box zinc-binding domain"/>
    <property type="match status" value="1"/>
</dbReference>
<dbReference type="Pfam" id="PF00622">
    <property type="entry name" value="SPRY"/>
    <property type="match status" value="1"/>
</dbReference>
<keyword evidence="10" id="KW-0399">Innate immunity</keyword>
<dbReference type="InterPro" id="IPR043136">
    <property type="entry name" value="B30.2/SPRY_sf"/>
</dbReference>
<keyword evidence="13 25" id="KW-0863">Zinc-finger</keyword>
<dbReference type="PRINTS" id="PR01407">
    <property type="entry name" value="BUTYPHLNCDUF"/>
</dbReference>
<dbReference type="SMART" id="SM00184">
    <property type="entry name" value="RING"/>
    <property type="match status" value="1"/>
</dbReference>
<evidence type="ECO:0000256" key="3">
    <source>
        <dbReference type="ARBA" id="ARBA00004496"/>
    </source>
</evidence>
<dbReference type="SMART" id="SM00336">
    <property type="entry name" value="BBOX"/>
    <property type="match status" value="1"/>
</dbReference>
<keyword evidence="12" id="KW-0479">Metal-binding</keyword>
<evidence type="ECO:0000256" key="21">
    <source>
        <dbReference type="ARBA" id="ARBA00023118"/>
    </source>
</evidence>
<dbReference type="InterPro" id="IPR000315">
    <property type="entry name" value="Znf_B-box"/>
</dbReference>
<evidence type="ECO:0000256" key="18">
    <source>
        <dbReference type="ARBA" id="ARBA00022990"/>
    </source>
</evidence>
<dbReference type="Gene3D" id="3.30.160.60">
    <property type="entry name" value="Classic Zinc Finger"/>
    <property type="match status" value="1"/>
</dbReference>
<evidence type="ECO:0000256" key="7">
    <source>
        <dbReference type="ARBA" id="ARBA00012483"/>
    </source>
</evidence>
<dbReference type="InterPro" id="IPR013083">
    <property type="entry name" value="Znf_RING/FYVE/PHD"/>
</dbReference>
<comment type="caution">
    <text evidence="31">The sequence shown here is derived from an EMBL/GenBank/DDBJ whole genome shotgun (WGS) entry which is preliminary data.</text>
</comment>
<keyword evidence="32" id="KW-1185">Reference proteome</keyword>
<evidence type="ECO:0000313" key="32">
    <source>
        <dbReference type="Proteomes" id="UP001266305"/>
    </source>
</evidence>
<keyword evidence="14" id="KW-0833">Ubl conjugation pathway</keyword>
<dbReference type="PROSITE" id="PS50089">
    <property type="entry name" value="ZF_RING_2"/>
    <property type="match status" value="1"/>
</dbReference>
<evidence type="ECO:0000256" key="4">
    <source>
        <dbReference type="ARBA" id="ARBA00004906"/>
    </source>
</evidence>
<evidence type="ECO:0000256" key="8">
    <source>
        <dbReference type="ARBA" id="ARBA00014825"/>
    </source>
</evidence>
<evidence type="ECO:0000256" key="10">
    <source>
        <dbReference type="ARBA" id="ARBA00022588"/>
    </source>
</evidence>
<evidence type="ECO:0000256" key="11">
    <source>
        <dbReference type="ARBA" id="ARBA00022679"/>
    </source>
</evidence>
<dbReference type="Pfam" id="PF13445">
    <property type="entry name" value="zf-RING_UBOX"/>
    <property type="match status" value="1"/>
</dbReference>
<keyword evidence="15" id="KW-0862">Zinc</keyword>
<feature type="domain" description="RING-type" evidence="28">
    <location>
        <begin position="16"/>
        <end position="57"/>
    </location>
</feature>
<dbReference type="InterPro" id="IPR027370">
    <property type="entry name" value="Znf-RING_euk"/>
</dbReference>
<dbReference type="CDD" id="cd16605">
    <property type="entry name" value="RING-HC_TRIM50_like_C-IV"/>
    <property type="match status" value="1"/>
</dbReference>
<keyword evidence="20 26" id="KW-0175">Coiled coil</keyword>
<evidence type="ECO:0000256" key="1">
    <source>
        <dbReference type="ARBA" id="ARBA00000900"/>
    </source>
</evidence>
<evidence type="ECO:0000259" key="28">
    <source>
        <dbReference type="PROSITE" id="PS50089"/>
    </source>
</evidence>
<protein>
    <recommendedName>
        <fullName evidence="8">Tripartite motif-containing protein 5</fullName>
        <ecNumber evidence="7">2.3.2.27</ecNumber>
    </recommendedName>
    <alternativeName>
        <fullName evidence="24">RING-type E3 ubiquitin transferase TRIM5</fullName>
    </alternativeName>
    <alternativeName>
        <fullName evidence="23">TRIM5alpha</fullName>
    </alternativeName>
</protein>
<keyword evidence="17" id="KW-0391">Immunity</keyword>
<evidence type="ECO:0000256" key="13">
    <source>
        <dbReference type="ARBA" id="ARBA00022771"/>
    </source>
</evidence>
<evidence type="ECO:0000256" key="22">
    <source>
        <dbReference type="ARBA" id="ARBA00023242"/>
    </source>
</evidence>
<comment type="subunit">
    <text evidence="6">Can form homodimers and homotrimers. In addition to lower-order dimerization, also exhibits a higher-order multimerization and both low- and high-order multimerizations are essential for its restriction activity. Interacts with BTBD1 and BTBD2. Interacts with PSMC4, PSMC5, PSMD7 and HSPA8/HSC70. Interacts (via B30.2/SPRY domain) with HSPA1A/B. Interacts with PSMC2, MAP3K7/TAK1, TAB2 and TAB3. Interacts with SQSTM1. Interacts with TRIM6 and TRIM34. Interacts with ULK1 (phosphorylated form), GABARAP, GABARAPL1, GABARAPL2, MAP1LC3A, MAP1LC3C and BECN1.</text>
</comment>
<feature type="coiled-coil region" evidence="26">
    <location>
        <begin position="191"/>
        <end position="228"/>
    </location>
</feature>
<gene>
    <name evidence="31" type="primary">TRIM50</name>
    <name evidence="31" type="ORF">P7K49_004197</name>
</gene>